<evidence type="ECO:0000313" key="1">
    <source>
        <dbReference type="EMBL" id="OXI36898.1"/>
    </source>
</evidence>
<protein>
    <submittedName>
        <fullName evidence="1">Uncharacterized protein</fullName>
    </submittedName>
</protein>
<accession>A0A228I3B0</accession>
<name>A0A228I3B0_9BURK</name>
<comment type="caution">
    <text evidence="1">The sequence shown here is derived from an EMBL/GenBank/DDBJ whole genome shotgun (WGS) entry which is preliminary data.</text>
</comment>
<reference evidence="2" key="1">
    <citation type="submission" date="2017-06" db="EMBL/GenBank/DDBJ databases">
        <authorList>
            <person name="LiPuma J."/>
            <person name="Spilker T."/>
        </authorList>
    </citation>
    <scope>NUCLEOTIDE SEQUENCE [LARGE SCALE GENOMIC DNA]</scope>
    <source>
        <strain evidence="2">AU17325</strain>
    </source>
</reference>
<dbReference type="Proteomes" id="UP000214600">
    <property type="component" value="Unassembled WGS sequence"/>
</dbReference>
<proteinExistence type="predicted"/>
<organism evidence="1 2">
    <name type="scientific">Burkholderia aenigmatica</name>
    <dbReference type="NCBI Taxonomy" id="2015348"/>
    <lineage>
        <taxon>Bacteria</taxon>
        <taxon>Pseudomonadati</taxon>
        <taxon>Pseudomonadota</taxon>
        <taxon>Betaproteobacteria</taxon>
        <taxon>Burkholderiales</taxon>
        <taxon>Burkholderiaceae</taxon>
        <taxon>Burkholderia</taxon>
        <taxon>Burkholderia cepacia complex</taxon>
    </lineage>
</organism>
<evidence type="ECO:0000313" key="2">
    <source>
        <dbReference type="Proteomes" id="UP000214600"/>
    </source>
</evidence>
<dbReference type="EMBL" id="NKFA01000020">
    <property type="protein sequence ID" value="OXI36898.1"/>
    <property type="molecule type" value="Genomic_DNA"/>
</dbReference>
<gene>
    <name evidence="1" type="ORF">CFB84_33475</name>
</gene>
<reference evidence="1 2" key="2">
    <citation type="submission" date="2017-08" db="EMBL/GenBank/DDBJ databases">
        <title>WGS of novel Burkholderia cepaca complex species.</title>
        <authorList>
            <person name="Lipuma J."/>
            <person name="Spilker T."/>
        </authorList>
    </citation>
    <scope>NUCLEOTIDE SEQUENCE [LARGE SCALE GENOMIC DNA]</scope>
    <source>
        <strain evidence="1 2">AU17325</strain>
    </source>
</reference>
<dbReference type="AlphaFoldDB" id="A0A228I3B0"/>
<sequence length="65" mass="7533">MGLFYCPSDRKIYNIRTDDQRLHDGTCAVLFEDVEVTYLTFDRRPSFPLCDGGYLANPVSVMFFD</sequence>